<feature type="domain" description="Peptidase S9 prolyl oligopeptidase catalytic" evidence="3">
    <location>
        <begin position="550"/>
        <end position="725"/>
    </location>
</feature>
<keyword evidence="2" id="KW-0732">Signal</keyword>
<comment type="caution">
    <text evidence="5">The sequence shown here is derived from an EMBL/GenBank/DDBJ whole genome shotgun (WGS) entry which is preliminary data.</text>
</comment>
<proteinExistence type="predicted"/>
<dbReference type="Gene3D" id="3.40.50.1820">
    <property type="entry name" value="alpha/beta hydrolase"/>
    <property type="match status" value="1"/>
</dbReference>
<dbReference type="Pfam" id="PF00930">
    <property type="entry name" value="DPPIV_N"/>
    <property type="match status" value="1"/>
</dbReference>
<feature type="region of interest" description="Disordered" evidence="1">
    <location>
        <begin position="142"/>
        <end position="162"/>
    </location>
</feature>
<dbReference type="GO" id="GO:0008239">
    <property type="term" value="F:dipeptidyl-peptidase activity"/>
    <property type="evidence" value="ECO:0007669"/>
    <property type="project" value="TreeGrafter"/>
</dbReference>
<feature type="domain" description="Dipeptidylpeptidase IV N-terminal" evidence="4">
    <location>
        <begin position="166"/>
        <end position="460"/>
    </location>
</feature>
<protein>
    <submittedName>
        <fullName evidence="5">Dipeptidyl aminopeptidase/acylaminoacyl peptidase</fullName>
    </submittedName>
</protein>
<dbReference type="Gene3D" id="2.140.10.30">
    <property type="entry name" value="Dipeptidylpeptidase IV, N-terminal domain"/>
    <property type="match status" value="1"/>
</dbReference>
<dbReference type="PANTHER" id="PTHR11731:SF193">
    <property type="entry name" value="DIPEPTIDYL PEPTIDASE 9"/>
    <property type="match status" value="1"/>
</dbReference>
<keyword evidence="5" id="KW-0031">Aminopeptidase</keyword>
<evidence type="ECO:0000256" key="1">
    <source>
        <dbReference type="SAM" id="MobiDB-lite"/>
    </source>
</evidence>
<dbReference type="InterPro" id="IPR001375">
    <property type="entry name" value="Peptidase_S9_cat"/>
</dbReference>
<gene>
    <name evidence="5" type="ORF">C7379_11029</name>
</gene>
<dbReference type="InterPro" id="IPR002469">
    <property type="entry name" value="Peptidase_S9B_N"/>
</dbReference>
<accession>A0A2U0U7L1</accession>
<dbReference type="AlphaFoldDB" id="A0A2U0U7L1"/>
<dbReference type="InterPro" id="IPR029058">
    <property type="entry name" value="AB_hydrolase_fold"/>
</dbReference>
<dbReference type="OrthoDB" id="9812921at2"/>
<dbReference type="GO" id="GO:0004177">
    <property type="term" value="F:aminopeptidase activity"/>
    <property type="evidence" value="ECO:0007669"/>
    <property type="project" value="UniProtKB-KW"/>
</dbReference>
<dbReference type="InterPro" id="IPR050278">
    <property type="entry name" value="Serine_Prot_S9B/DPPIV"/>
</dbReference>
<keyword evidence="5" id="KW-0645">Protease</keyword>
<dbReference type="GO" id="GO:0008236">
    <property type="term" value="F:serine-type peptidase activity"/>
    <property type="evidence" value="ECO:0007669"/>
    <property type="project" value="InterPro"/>
</dbReference>
<organism evidence="5 6">
    <name type="scientific">Hallella colorans</name>
    <dbReference type="NCBI Taxonomy" id="1703337"/>
    <lineage>
        <taxon>Bacteria</taxon>
        <taxon>Pseudomonadati</taxon>
        <taxon>Bacteroidota</taxon>
        <taxon>Bacteroidia</taxon>
        <taxon>Bacteroidales</taxon>
        <taxon>Prevotellaceae</taxon>
        <taxon>Hallella</taxon>
    </lineage>
</organism>
<dbReference type="RefSeq" id="WP_116616530.1">
    <property type="nucleotide sequence ID" value="NZ_CAMQYP010000080.1"/>
</dbReference>
<feature type="chain" id="PRO_5015644955" evidence="2">
    <location>
        <begin position="22"/>
        <end position="749"/>
    </location>
</feature>
<sequence>MRFFKLTILGVACLCACTAKSQNVDWKRVERMSEGNLSKLYYENAVLPDWVKGSHFVKYNKMENGQNVYYIVSLKNRRPERLIANVDNFVRQYRKLTGDTTMTTANFTLYSIEMSADDTSKFYWTRKGKRLVYHRKSGEMTLDNRETTSRSNRSRVPSYHSGSSTVDSTFTMLGDKYNLYVRDNSTGKTTQLTTDGVENGSYCYKSAKDTLLESNQSGKWKGHIYLNFVNDDSKVGDLYIINALAKRRPKLITKKMPLPNEKHVRQFKLFWYDADKREGRLLPIYKFKDQFVSMNFGDAGDDLYFIRRNRGVDTLELCRVDIPTGKVETVISEVCRPHVNVNLFDYRLLNKGKEILWWSERTGKGNYYLYDRNGKLIRRVTKGDNLVAGNIIRIDTLKRQVYFTGYGNEKGVDPYYKYQYRASLDGKGQQCLSHGDGTHELQFCDDGMYAIDSYSRMDLPTVYNIVSMKNSNRYFEFAQRDDNKLRKAGWMPPKRVKLKAADNKTDLYGLMYTPTNMDPAKKYPIISNVYPGPQDDQLPRSFAIDDNGNQSLAEMGFVVVTVAPRGSSPLRGRDFYCYGYGNLRDYAIADDKHAIETLARQYAFIDTTRVGIYGHSGGGAMAATAMMTYPDFYKVGVAASGNHDNNIYIQWWGETFHGLKKIPTNMELAANLKGKLLLISGDVDNNVPYASTLRLAKALIDKNKRFDMIILPGKDHGVWDNYYQNLIRYYFKENLINPSGRDIDIINHK</sequence>
<name>A0A2U0U7L1_9BACT</name>
<feature type="signal peptide" evidence="2">
    <location>
        <begin position="1"/>
        <end position="21"/>
    </location>
</feature>
<evidence type="ECO:0000313" key="5">
    <source>
        <dbReference type="EMBL" id="PVX53604.1"/>
    </source>
</evidence>
<dbReference type="PANTHER" id="PTHR11731">
    <property type="entry name" value="PROTEASE FAMILY S9B,C DIPEPTIDYL-PEPTIDASE IV-RELATED"/>
    <property type="match status" value="1"/>
</dbReference>
<dbReference type="Pfam" id="PF00326">
    <property type="entry name" value="Peptidase_S9"/>
    <property type="match status" value="1"/>
</dbReference>
<keyword evidence="5" id="KW-0378">Hydrolase</keyword>
<evidence type="ECO:0000259" key="3">
    <source>
        <dbReference type="Pfam" id="PF00326"/>
    </source>
</evidence>
<reference evidence="5 6" key="1">
    <citation type="submission" date="2018-05" db="EMBL/GenBank/DDBJ databases">
        <title>Genomic Encyclopedia of Type Strains, Phase IV (KMG-IV): sequencing the most valuable type-strain genomes for metagenomic binning, comparative biology and taxonomic classification.</title>
        <authorList>
            <person name="Goeker M."/>
        </authorList>
    </citation>
    <scope>NUCLEOTIDE SEQUENCE [LARGE SCALE GENOMIC DNA]</scope>
    <source>
        <strain evidence="5 6">DSM 100333</strain>
    </source>
</reference>
<dbReference type="GO" id="GO:0006508">
    <property type="term" value="P:proteolysis"/>
    <property type="evidence" value="ECO:0007669"/>
    <property type="project" value="InterPro"/>
</dbReference>
<dbReference type="SUPFAM" id="SSF53474">
    <property type="entry name" value="alpha/beta-Hydrolases"/>
    <property type="match status" value="1"/>
</dbReference>
<evidence type="ECO:0000256" key="2">
    <source>
        <dbReference type="SAM" id="SignalP"/>
    </source>
</evidence>
<keyword evidence="6" id="KW-1185">Reference proteome</keyword>
<evidence type="ECO:0000313" key="6">
    <source>
        <dbReference type="Proteomes" id="UP000245870"/>
    </source>
</evidence>
<dbReference type="Proteomes" id="UP000245870">
    <property type="component" value="Unassembled WGS sequence"/>
</dbReference>
<evidence type="ECO:0000259" key="4">
    <source>
        <dbReference type="Pfam" id="PF00930"/>
    </source>
</evidence>
<dbReference type="SUPFAM" id="SSF82171">
    <property type="entry name" value="DPP6 N-terminal domain-like"/>
    <property type="match status" value="1"/>
</dbReference>
<dbReference type="EMBL" id="QENY01000010">
    <property type="protein sequence ID" value="PVX53604.1"/>
    <property type="molecule type" value="Genomic_DNA"/>
</dbReference>